<dbReference type="Proteomes" id="UP000237105">
    <property type="component" value="Unassembled WGS sequence"/>
</dbReference>
<dbReference type="AlphaFoldDB" id="A0A2P5DGG5"/>
<accession>A0A2P5DGG5</accession>
<proteinExistence type="predicted"/>
<evidence type="ECO:0000313" key="1">
    <source>
        <dbReference type="EMBL" id="PON72367.1"/>
    </source>
</evidence>
<reference evidence="2" key="1">
    <citation type="submission" date="2016-06" db="EMBL/GenBank/DDBJ databases">
        <title>Parallel loss of symbiosis genes in relatives of nitrogen-fixing non-legume Parasponia.</title>
        <authorList>
            <person name="Van Velzen R."/>
            <person name="Holmer R."/>
            <person name="Bu F."/>
            <person name="Rutten L."/>
            <person name="Van Zeijl A."/>
            <person name="Liu W."/>
            <person name="Santuari L."/>
            <person name="Cao Q."/>
            <person name="Sharma T."/>
            <person name="Shen D."/>
            <person name="Roswanjaya Y."/>
            <person name="Wardhani T."/>
            <person name="Kalhor M.S."/>
            <person name="Jansen J."/>
            <person name="Van den Hoogen J."/>
            <person name="Gungor B."/>
            <person name="Hartog M."/>
            <person name="Hontelez J."/>
            <person name="Verver J."/>
            <person name="Yang W.-C."/>
            <person name="Schijlen E."/>
            <person name="Repin R."/>
            <person name="Schilthuizen M."/>
            <person name="Schranz E."/>
            <person name="Heidstra R."/>
            <person name="Miyata K."/>
            <person name="Fedorova E."/>
            <person name="Kohlen W."/>
            <person name="Bisseling T."/>
            <person name="Smit S."/>
            <person name="Geurts R."/>
        </authorList>
    </citation>
    <scope>NUCLEOTIDE SEQUENCE [LARGE SCALE GENOMIC DNA]</scope>
    <source>
        <strain evidence="2">cv. WU1-14</strain>
    </source>
</reference>
<evidence type="ECO:0000313" key="2">
    <source>
        <dbReference type="Proteomes" id="UP000237105"/>
    </source>
</evidence>
<protein>
    <recommendedName>
        <fullName evidence="3">LRR domain containing protein</fullName>
    </recommendedName>
</protein>
<evidence type="ECO:0008006" key="3">
    <source>
        <dbReference type="Google" id="ProtNLM"/>
    </source>
</evidence>
<keyword evidence="2" id="KW-1185">Reference proteome</keyword>
<name>A0A2P5DGG5_PARAD</name>
<organism evidence="1 2">
    <name type="scientific">Parasponia andersonii</name>
    <name type="common">Sponia andersonii</name>
    <dbReference type="NCBI Taxonomy" id="3476"/>
    <lineage>
        <taxon>Eukaryota</taxon>
        <taxon>Viridiplantae</taxon>
        <taxon>Streptophyta</taxon>
        <taxon>Embryophyta</taxon>
        <taxon>Tracheophyta</taxon>
        <taxon>Spermatophyta</taxon>
        <taxon>Magnoliopsida</taxon>
        <taxon>eudicotyledons</taxon>
        <taxon>Gunneridae</taxon>
        <taxon>Pentapetalae</taxon>
        <taxon>rosids</taxon>
        <taxon>fabids</taxon>
        <taxon>Rosales</taxon>
        <taxon>Cannabaceae</taxon>
        <taxon>Parasponia</taxon>
    </lineage>
</organism>
<gene>
    <name evidence="1" type="ORF">PanWU01x14_067580</name>
</gene>
<comment type="caution">
    <text evidence="1">The sequence shown here is derived from an EMBL/GenBank/DDBJ whole genome shotgun (WGS) entry which is preliminary data.</text>
</comment>
<dbReference type="EMBL" id="JXTB01000040">
    <property type="protein sequence ID" value="PON72367.1"/>
    <property type="molecule type" value="Genomic_DNA"/>
</dbReference>
<sequence length="139" mass="15565">MPLYPNVERLILRETGWKPFEQTGIMSANTTKFTAEDHIEASSSSSWSAFSTAVVSSCPLSKLGVLCLGPFSDVDPPESLPNRMKCLKKLDIQYNGELKYLSPKDHVKVPMEKIGLRFTHPTFASPLDFAKLIRFPLFS</sequence>